<reference evidence="5" key="2">
    <citation type="submission" date="2025-08" db="UniProtKB">
        <authorList>
            <consortium name="Ensembl"/>
        </authorList>
    </citation>
    <scope>IDENTIFICATION</scope>
</reference>
<evidence type="ECO:0000256" key="1">
    <source>
        <dbReference type="ARBA" id="ARBA00022468"/>
    </source>
</evidence>
<dbReference type="Gene3D" id="3.40.525.10">
    <property type="entry name" value="CRAL-TRIO lipid binding domain"/>
    <property type="match status" value="1"/>
</dbReference>
<dbReference type="SUPFAM" id="SSF48350">
    <property type="entry name" value="GTPase activation domain, GAP"/>
    <property type="match status" value="1"/>
</dbReference>
<sequence length="2047" mass="233486">MSNNWPKGWISVALSRFDRLLELSVTQNTSLSIESHKECLINISQSKCPAVIRGLTSSLKKLSNIRIYGERQEYNLYNAQIIVLDLLGKCITKDLALTEDSVLMRLLLCEICQFLHQSLSDKAVLSQLQTSAVRVLYCISRNNFDVVFARVSARLYELTLSNDELADLSDLFLIQHIYLDLARISKILEAVVKCFKSLRRTFQIALLGILDKALWEWLSSYPPDLNKLYNPTLEGPNSQVFYVETIYMYIYISHLSHLKIGDAYYWSDRGTHAISSTGTHAHMHNIMYFDMCRCTFLELLSHLKKALHTQASRHLHDCCIVSLIRLFKAATSIAPASGEDPHPLHRLVRELLPVVQTFLFDNGTKYSKSCDQDILIDCFTCSYRMFPAEDHLAKFCASSTSSLMHKIVWVQALLCISSQPSLPWWPNIDALFIYGSDIRKILHDCTLKMQTQIQSSPKNAQSFREKMNVSLKRSQDDALSYKDLLHVIMQLVHENPAFFLHNMGNSTQQIHHNVSEFFLTLVLLVDMKNPMSVQITLPCMGALVRLHEPQFVQLWNPESVMTTYWDVSSNVILAICEKVLTQQTLMPADMLSHTTKWLNQILAYRIELLVQNHDKPGVNNKTEVMKRAQFKLELVLMEQLWNSNADIVMQALICFQCLHEEHEIKWSLNDYTMGGLFAEQHEFYHQLSNGGDSGEGVHVKVARRIQRVNKFSKACLEAWEDTHAKWVKIKLKKEDAPLDNLDTTEWTNMTRFLCSLGGVCVKYSSNFRSSQQRVSVSSNQSAVASSSSALVMSQENRTMEKSFDQKISSQNQASDFIKSLLNLLGNNNLPDISEITRDLLSGFIHPSLVPTLLHEIKLHMKNMLFDESDHVIRNLGNDHFIENVVSMIEAVFSNCSDDDRTYLGEESVEATLLHVVRYIRNMGSTSIAFNLRINFCKMICKVMERKYDLFFLYEIKFRNKLVEHITDWLMASTIHTVDIDQIVLRELDRQAIVAVGVLMKGLPLHPDEGDGGDVPEAKSQLFLKYFTLFMKLLGECSDKIAESDLLDDESASKDMVALRRLIVVAMSNLLSANIESGLVHSMSLAYHEDIQTRSAFLEVLTKIIQQGVDGFQTLGASVSAERFERLVELVTMMGDNGELPIANALANVVHTNYMDELARVFVTLFDAKHLLYQLLWNMFSKEVEDADSVQTLFRGNSLASKIMTFCFKVYGASYLHNLVEPLVAWSLTPEIANLHFEVDQKRLPQGYDILQCRSNLQRLTERFFTRIMTSTDKFPPQLKSVCHCLYQVVSQRFHESGTGAVASAIFLRFLNPAIATPYEYGLSDRRLPPNLARAFKFMCKIMQNIANYVVFTKEEHMKHFNEFVSARFDVCQQFFMQISTPECASVESSTQSTSFMNDTNVSALHRLLWSDQEKIGHYLAKSRNAKAVGRRPFDKMVTLLAYLGPPEYTRPVLETRMTGQNILPCKFEELMTKRKAADSDEYKLVKGLNIFYQFGRSKMGYPVFYYVARRYVRADIREDILMFYILQALKPYSARKFDVIVDLTHVGGKNRFRGEHLPKWLVLYPQQIYKNLDTVYIYNPNSWFRDYVAYNEATFNEVVGHRSIYFIENLLELKKFIELDHQKVPAATRGLEEDVVVYQNVWRLGQTHCRVHVKVGSKAVQLTMVDKSNLLGFDVCLNDIYYAHEIEAIQVTEANNLFSLKLATNNCVMTFTHPDAAKIVESIRYIRNRWEISQPQQIVSHHKIDAKDVPGTLLNMALLNLGCSKPLVRSNAYNLLCALTTSFSLHLEGRLCESDGLCIPTNNALFIISISNTLAKNENHLTLEFLDECITGILLAMVSDFVGINLKNLCLEYMEPWLFNLPAFAASDGVKRNKVKAVIEQLVDLTVCEKEFYLSVQTKIWGNLGKMTSLVDMVLEAFIDTSSKGGMGSIKAEVMADTSVALAAHNMKLVSSKIIKRLCRIIDKTSLMPTPTLEKHKDWEEIAILARLYLLMLSFNNNLDVAAHLPYLFHLVSLLLSTGPLSLRASIHGLVVNIIHSLLTCKQIEFR</sequence>
<dbReference type="Gene3D" id="1.10.506.10">
    <property type="entry name" value="GTPase Activation - p120gap, domain 1"/>
    <property type="match status" value="2"/>
</dbReference>
<dbReference type="Pfam" id="PF13716">
    <property type="entry name" value="CRAL_TRIO_2"/>
    <property type="match status" value="1"/>
</dbReference>
<dbReference type="InterPro" id="IPR036865">
    <property type="entry name" value="CRAL-TRIO_dom_sf"/>
</dbReference>
<evidence type="ECO:0000256" key="2">
    <source>
        <dbReference type="ARBA" id="ARBA00022553"/>
    </source>
</evidence>
<evidence type="ECO:0000313" key="6">
    <source>
        <dbReference type="Proteomes" id="UP000007875"/>
    </source>
</evidence>
<dbReference type="PANTHER" id="PTHR10194:SF142">
    <property type="entry name" value="NEUROFIBROMIN"/>
    <property type="match status" value="1"/>
</dbReference>
<feature type="domain" description="CRAL-TRIO" evidence="4">
    <location>
        <begin position="1478"/>
        <end position="1636"/>
    </location>
</feature>
<dbReference type="Ensembl" id="ENSCSAVT00000014695.1">
    <property type="protein sequence ID" value="ENSCSAVP00000014530.1"/>
    <property type="gene ID" value="ENSCSAVG00000008504.1"/>
</dbReference>
<keyword evidence="6" id="KW-1185">Reference proteome</keyword>
<name>H2ZAB5_CIOSA</name>
<reference evidence="6" key="1">
    <citation type="submission" date="2003-08" db="EMBL/GenBank/DDBJ databases">
        <authorList>
            <person name="Birren B."/>
            <person name="Nusbaum C."/>
            <person name="Abebe A."/>
            <person name="Abouelleil A."/>
            <person name="Adekoya E."/>
            <person name="Ait-zahra M."/>
            <person name="Allen N."/>
            <person name="Allen T."/>
            <person name="An P."/>
            <person name="Anderson M."/>
            <person name="Anderson S."/>
            <person name="Arachchi H."/>
            <person name="Armbruster J."/>
            <person name="Bachantsang P."/>
            <person name="Baldwin J."/>
            <person name="Barry A."/>
            <person name="Bayul T."/>
            <person name="Blitshsteyn B."/>
            <person name="Bloom T."/>
            <person name="Blye J."/>
            <person name="Boguslavskiy L."/>
            <person name="Borowsky M."/>
            <person name="Boukhgalter B."/>
            <person name="Brunache A."/>
            <person name="Butler J."/>
            <person name="Calixte N."/>
            <person name="Calvo S."/>
            <person name="Camarata J."/>
            <person name="Campo K."/>
            <person name="Chang J."/>
            <person name="Cheshatsang Y."/>
            <person name="Citroen M."/>
            <person name="Collymore A."/>
            <person name="Considine T."/>
            <person name="Cook A."/>
            <person name="Cooke P."/>
            <person name="Corum B."/>
            <person name="Cuomo C."/>
            <person name="David R."/>
            <person name="Dawoe T."/>
            <person name="Degray S."/>
            <person name="Dodge S."/>
            <person name="Dooley K."/>
            <person name="Dorje P."/>
            <person name="Dorjee K."/>
            <person name="Dorris L."/>
            <person name="Duffey N."/>
            <person name="Dupes A."/>
            <person name="Elkins T."/>
            <person name="Engels R."/>
            <person name="Erickson J."/>
            <person name="Farina A."/>
            <person name="Faro S."/>
            <person name="Ferreira P."/>
            <person name="Fischer H."/>
            <person name="Fitzgerald M."/>
            <person name="Foley K."/>
            <person name="Gage D."/>
            <person name="Galagan J."/>
            <person name="Gearin G."/>
            <person name="Gnerre S."/>
            <person name="Gnirke A."/>
            <person name="Goyette A."/>
            <person name="Graham J."/>
            <person name="Grandbois E."/>
            <person name="Gyaltsen K."/>
            <person name="Hafez N."/>
            <person name="Hagopian D."/>
            <person name="Hagos B."/>
            <person name="Hall J."/>
            <person name="Hatcher B."/>
            <person name="Heller A."/>
            <person name="Higgins H."/>
            <person name="Honan T."/>
            <person name="Horn A."/>
            <person name="Houde N."/>
            <person name="Hughes L."/>
            <person name="Hulme W."/>
            <person name="Husby E."/>
            <person name="Iliev I."/>
            <person name="Jaffe D."/>
            <person name="Jones C."/>
            <person name="Kamal M."/>
            <person name="Kamat A."/>
            <person name="Kamvysselis M."/>
            <person name="Karlsson E."/>
            <person name="Kells C."/>
            <person name="Kieu A."/>
            <person name="Kisner P."/>
            <person name="Kodira C."/>
            <person name="Kulbokas E."/>
            <person name="Labutti K."/>
            <person name="Lama D."/>
            <person name="Landers T."/>
            <person name="Leger J."/>
            <person name="Levine S."/>
            <person name="Lewis D."/>
            <person name="Lewis T."/>
            <person name="Lindblad-toh K."/>
            <person name="Liu X."/>
            <person name="Lokyitsang T."/>
            <person name="Lokyitsang Y."/>
            <person name="Lucien O."/>
            <person name="Lui A."/>
            <person name="Ma L.J."/>
            <person name="Mabbitt R."/>
            <person name="Macdonald J."/>
            <person name="Maclean C."/>
            <person name="Major J."/>
            <person name="Manning J."/>
            <person name="Marabella R."/>
            <person name="Maru K."/>
            <person name="Matthews C."/>
            <person name="Mauceli E."/>
            <person name="Mccarthy M."/>
            <person name="Mcdonough S."/>
            <person name="Mcghee T."/>
            <person name="Meldrim J."/>
            <person name="Meneus L."/>
            <person name="Mesirov J."/>
            <person name="Mihalev A."/>
            <person name="Mihova T."/>
            <person name="Mikkelsen T."/>
            <person name="Mlenga V."/>
            <person name="Moru K."/>
            <person name="Mozes J."/>
            <person name="Mulrain L."/>
            <person name="Munson G."/>
            <person name="Naylor J."/>
            <person name="Newes C."/>
            <person name="Nguyen C."/>
            <person name="Nguyen N."/>
            <person name="Nguyen T."/>
            <person name="Nicol R."/>
            <person name="Nielsen C."/>
            <person name="Nizzari M."/>
            <person name="Norbu C."/>
            <person name="Norbu N."/>
            <person name="O'donnell P."/>
            <person name="Okoawo O."/>
            <person name="O'leary S."/>
            <person name="Omotosho B."/>
            <person name="O'neill K."/>
            <person name="Osman S."/>
            <person name="Parker S."/>
            <person name="Perrin D."/>
            <person name="Phunkhang P."/>
            <person name="Piqani B."/>
            <person name="Purcell S."/>
            <person name="Rachupka T."/>
            <person name="Ramasamy U."/>
            <person name="Rameau R."/>
            <person name="Ray V."/>
            <person name="Raymond C."/>
            <person name="Retta R."/>
            <person name="Richardson S."/>
            <person name="Rise C."/>
            <person name="Rodriguez J."/>
            <person name="Rogers J."/>
            <person name="Rogov P."/>
            <person name="Rutman M."/>
            <person name="Schupbach R."/>
            <person name="Seaman C."/>
            <person name="Settipalli S."/>
            <person name="Sharpe T."/>
            <person name="Sheridan J."/>
            <person name="Sherpa N."/>
            <person name="Shi J."/>
            <person name="Smirnov S."/>
            <person name="Smith C."/>
            <person name="Sougnez C."/>
            <person name="Spencer B."/>
            <person name="Stalker J."/>
            <person name="Stange-thomann N."/>
            <person name="Stavropoulos S."/>
            <person name="Stetson K."/>
            <person name="Stone C."/>
            <person name="Stone S."/>
            <person name="Stubbs M."/>
            <person name="Talamas J."/>
            <person name="Tchuinga P."/>
            <person name="Tenzing P."/>
            <person name="Tesfaye S."/>
            <person name="Theodore J."/>
            <person name="Thoulutsang Y."/>
            <person name="Topham K."/>
            <person name="Towey S."/>
            <person name="Tsamla T."/>
            <person name="Tsomo N."/>
            <person name="Vallee D."/>
            <person name="Vassiliev H."/>
            <person name="Venkataraman V."/>
            <person name="Vinson J."/>
            <person name="Vo A."/>
            <person name="Wade C."/>
            <person name="Wang S."/>
            <person name="Wangchuk T."/>
            <person name="Wangdi T."/>
            <person name="Whittaker C."/>
            <person name="Wilkinson J."/>
            <person name="Wu Y."/>
            <person name="Wyman D."/>
            <person name="Yadav S."/>
            <person name="Yang S."/>
            <person name="Yang X."/>
            <person name="Yeager S."/>
            <person name="Yee E."/>
            <person name="Young G."/>
            <person name="Zainoun J."/>
            <person name="Zembeck L."/>
            <person name="Zimmer A."/>
            <person name="Zody M."/>
            <person name="Lander E."/>
        </authorList>
    </citation>
    <scope>NUCLEOTIDE SEQUENCE [LARGE SCALE GENOMIC DNA]</scope>
</reference>
<dbReference type="PANTHER" id="PTHR10194">
    <property type="entry name" value="RAS GTPASE-ACTIVATING PROTEINS"/>
    <property type="match status" value="1"/>
</dbReference>
<dbReference type="InterPro" id="IPR011993">
    <property type="entry name" value="PH-like_dom_sf"/>
</dbReference>
<dbReference type="InterPro" id="IPR039360">
    <property type="entry name" value="Ras_GTPase"/>
</dbReference>
<evidence type="ECO:0008006" key="7">
    <source>
        <dbReference type="Google" id="ProtNLM"/>
    </source>
</evidence>
<dbReference type="GeneTree" id="ENSGT00550000074797"/>
<dbReference type="InterPro" id="IPR001936">
    <property type="entry name" value="RasGAP_dom"/>
</dbReference>
<dbReference type="PROSITE" id="PS50018">
    <property type="entry name" value="RAS_GTPASE_ACTIV_2"/>
    <property type="match status" value="1"/>
</dbReference>
<feature type="domain" description="Ras-GAP" evidence="3">
    <location>
        <begin position="1153"/>
        <end position="1347"/>
    </location>
</feature>
<dbReference type="Pfam" id="PF21877">
    <property type="entry name" value="PH_NF1"/>
    <property type="match status" value="1"/>
</dbReference>
<dbReference type="Gene3D" id="2.30.29.30">
    <property type="entry name" value="Pleckstrin-homology domain (PH domain)/Phosphotyrosine-binding domain (PTB)"/>
    <property type="match status" value="1"/>
</dbReference>
<organism evidence="5 6">
    <name type="scientific">Ciona savignyi</name>
    <name type="common">Pacific transparent sea squirt</name>
    <dbReference type="NCBI Taxonomy" id="51511"/>
    <lineage>
        <taxon>Eukaryota</taxon>
        <taxon>Metazoa</taxon>
        <taxon>Chordata</taxon>
        <taxon>Tunicata</taxon>
        <taxon>Ascidiacea</taxon>
        <taxon>Phlebobranchia</taxon>
        <taxon>Cionidae</taxon>
        <taxon>Ciona</taxon>
    </lineage>
</organism>
<dbReference type="PROSITE" id="PS50191">
    <property type="entry name" value="CRAL_TRIO"/>
    <property type="match status" value="1"/>
</dbReference>
<protein>
    <recommendedName>
        <fullName evidence="7">Neurofibromin</fullName>
    </recommendedName>
</protein>
<dbReference type="GO" id="GO:0005096">
    <property type="term" value="F:GTPase activator activity"/>
    <property type="evidence" value="ECO:0007669"/>
    <property type="project" value="UniProtKB-KW"/>
</dbReference>
<dbReference type="InterPro" id="IPR008936">
    <property type="entry name" value="Rho_GTPase_activation_prot"/>
</dbReference>
<dbReference type="CDD" id="cd05130">
    <property type="entry name" value="RasGAP_Neurofibromin"/>
    <property type="match status" value="1"/>
</dbReference>
<evidence type="ECO:0000259" key="3">
    <source>
        <dbReference type="PROSITE" id="PS50018"/>
    </source>
</evidence>
<evidence type="ECO:0000259" key="4">
    <source>
        <dbReference type="PROSITE" id="PS50191"/>
    </source>
</evidence>
<reference evidence="5" key="3">
    <citation type="submission" date="2025-09" db="UniProtKB">
        <authorList>
            <consortium name="Ensembl"/>
        </authorList>
    </citation>
    <scope>IDENTIFICATION</scope>
</reference>
<dbReference type="Proteomes" id="UP000007875">
    <property type="component" value="Unassembled WGS sequence"/>
</dbReference>
<dbReference type="InterPro" id="IPR001251">
    <property type="entry name" value="CRAL-TRIO_dom"/>
</dbReference>
<dbReference type="HOGENOM" id="CLU_000249_0_0_1"/>
<keyword evidence="1" id="KW-0343">GTPase activation</keyword>
<evidence type="ECO:0000313" key="5">
    <source>
        <dbReference type="Ensembl" id="ENSCSAVP00000014530.1"/>
    </source>
</evidence>
<dbReference type="SMART" id="SM00323">
    <property type="entry name" value="RasGAP"/>
    <property type="match status" value="1"/>
</dbReference>
<dbReference type="Pfam" id="PF00616">
    <property type="entry name" value="RasGAP"/>
    <property type="match status" value="1"/>
</dbReference>
<proteinExistence type="predicted"/>
<accession>H2ZAB5</accession>
<dbReference type="CDD" id="cd00170">
    <property type="entry name" value="SEC14"/>
    <property type="match status" value="1"/>
</dbReference>
<keyword evidence="2" id="KW-0597">Phosphoprotein</keyword>
<dbReference type="InterPro" id="IPR054071">
    <property type="entry name" value="PH_NF1"/>
</dbReference>